<feature type="transmembrane region" description="Helical" evidence="2">
    <location>
        <begin position="223"/>
        <end position="241"/>
    </location>
</feature>
<feature type="transmembrane region" description="Helical" evidence="2">
    <location>
        <begin position="112"/>
        <end position="133"/>
    </location>
</feature>
<gene>
    <name evidence="3" type="ORF">SGUI_1350</name>
</gene>
<keyword evidence="2" id="KW-0472">Membrane</keyword>
<feature type="transmembrane region" description="Helical" evidence="2">
    <location>
        <begin position="538"/>
        <end position="556"/>
    </location>
</feature>
<dbReference type="STRING" id="1758689.SGUI_1350"/>
<feature type="transmembrane region" description="Helical" evidence="2">
    <location>
        <begin position="54"/>
        <end position="72"/>
    </location>
</feature>
<dbReference type="OrthoDB" id="2014935at2"/>
<feature type="transmembrane region" description="Helical" evidence="2">
    <location>
        <begin position="461"/>
        <end position="485"/>
    </location>
</feature>
<reference evidence="3 4" key="1">
    <citation type="submission" date="2016-03" db="EMBL/GenBank/DDBJ databases">
        <title>Shallow-sea hydrothermal system.</title>
        <authorList>
            <person name="Tang K."/>
        </authorList>
    </citation>
    <scope>NUCLEOTIDE SEQUENCE [LARGE SCALE GENOMIC DNA]</scope>
    <source>
        <strain evidence="3 4">JLT9</strain>
    </source>
</reference>
<feature type="transmembrane region" description="Helical" evidence="2">
    <location>
        <begin position="190"/>
        <end position="211"/>
    </location>
</feature>
<dbReference type="RefSeq" id="WP_083190546.1">
    <property type="nucleotide sequence ID" value="NZ_CP014989.1"/>
</dbReference>
<feature type="transmembrane region" description="Helical" evidence="2">
    <location>
        <begin position="372"/>
        <end position="395"/>
    </location>
</feature>
<dbReference type="AlphaFoldDB" id="A0A1B1NBD8"/>
<keyword evidence="4" id="KW-1185">Reference proteome</keyword>
<evidence type="ECO:0000256" key="2">
    <source>
        <dbReference type="SAM" id="Phobius"/>
    </source>
</evidence>
<dbReference type="PATRIC" id="fig|1758689.4.peg.1390"/>
<feature type="transmembrane region" description="Helical" evidence="2">
    <location>
        <begin position="425"/>
        <end position="449"/>
    </location>
</feature>
<evidence type="ECO:0000313" key="3">
    <source>
        <dbReference type="EMBL" id="ANS78746.1"/>
    </source>
</evidence>
<feature type="transmembrane region" description="Helical" evidence="2">
    <location>
        <begin position="330"/>
        <end position="352"/>
    </location>
</feature>
<feature type="region of interest" description="Disordered" evidence="1">
    <location>
        <begin position="1"/>
        <end position="35"/>
    </location>
</feature>
<keyword evidence="2" id="KW-1133">Transmembrane helix</keyword>
<feature type="compositionally biased region" description="Basic and acidic residues" evidence="1">
    <location>
        <begin position="1"/>
        <end position="11"/>
    </location>
</feature>
<keyword evidence="2" id="KW-0812">Transmembrane</keyword>
<accession>A0A1B1NBD8</accession>
<proteinExistence type="predicted"/>
<dbReference type="KEGG" id="serj:SGUI_1350"/>
<feature type="transmembrane region" description="Helical" evidence="2">
    <location>
        <begin position="492"/>
        <end position="510"/>
    </location>
</feature>
<dbReference type="Proteomes" id="UP000092482">
    <property type="component" value="Chromosome"/>
</dbReference>
<evidence type="ECO:0000256" key="1">
    <source>
        <dbReference type="SAM" id="MobiDB-lite"/>
    </source>
</evidence>
<name>A0A1B1NBD8_9MICO</name>
<feature type="transmembrane region" description="Helical" evidence="2">
    <location>
        <begin position="271"/>
        <end position="291"/>
    </location>
</feature>
<protein>
    <submittedName>
        <fullName evidence="3">Putative ABC transporter permease protein</fullName>
    </submittedName>
</protein>
<feature type="transmembrane region" description="Helical" evidence="2">
    <location>
        <begin position="160"/>
        <end position="184"/>
    </location>
</feature>
<dbReference type="EMBL" id="CP014989">
    <property type="protein sequence ID" value="ANS78746.1"/>
    <property type="molecule type" value="Genomic_DNA"/>
</dbReference>
<sequence length="565" mass="58369">MSTTIRDHDASASRPPTDRSGPAHGAPRHTRGSGTLAGTGTLVRFMLRRDRIKLPAWVAGLSLFVIYIGAALPQIAPTEADLAAASPLLSQPIGRMFAGPAYGMDPPSYETFFAGGYTLYLYLLAALMNILLISRHTRVEEQSGRAELVRANVTGRHARLTAALVVAVITNLAAAVAVTAMALANDFATTGSLLVGVGVALTGMTFAGVSAVTAQLSEYSRSASGLAGLVLGVSFALRALGDMAAEGGSTLSWFSPLGWASQTAPYVLDRWWPLLLSIGLAAATTALAFGLQDRRDLGAGLLAARPGRAEAGPALGTVWGLAARLQRGPVLAWGFAIAVLGVVDGLFTQVMLDSAENMPDALQQVFGAGELAAGYLAFLSVFSGYLTAAFIVYAVQGLKAEEDSGRAEAVLATPTGRTAWGLSHVLAIGLGAVAVMLVTGLLVGVAAAGVTGTGALVGDGFLAHVNTLPAALVTLGICTLLVGWAPRLLAPVGWTLVGVMIFVGNFAALLEVPDWVLTLSPLHHVAQVPVEPVQWLPLLWLGLVAVVAVALGLVGLRRRQISARS</sequence>
<organism evidence="3 4">
    <name type="scientific">Serinicoccus hydrothermalis</name>
    <dbReference type="NCBI Taxonomy" id="1758689"/>
    <lineage>
        <taxon>Bacteria</taxon>
        <taxon>Bacillati</taxon>
        <taxon>Actinomycetota</taxon>
        <taxon>Actinomycetes</taxon>
        <taxon>Micrococcales</taxon>
        <taxon>Ornithinimicrobiaceae</taxon>
        <taxon>Serinicoccus</taxon>
    </lineage>
</organism>
<evidence type="ECO:0000313" key="4">
    <source>
        <dbReference type="Proteomes" id="UP000092482"/>
    </source>
</evidence>